<keyword evidence="2" id="KW-1185">Reference proteome</keyword>
<dbReference type="Gene3D" id="3.60.21.10">
    <property type="match status" value="1"/>
</dbReference>
<accession>A0A6S7A2Q6</accession>
<evidence type="ECO:0000313" key="1">
    <source>
        <dbReference type="EMBL" id="CAB3709893.1"/>
    </source>
</evidence>
<dbReference type="NCBIfam" id="TIGR04123">
    <property type="entry name" value="P_estr_lig_assc"/>
    <property type="match status" value="1"/>
</dbReference>
<organism evidence="1 2">
    <name type="scientific">Achromobacter kerstersii</name>
    <dbReference type="NCBI Taxonomy" id="1353890"/>
    <lineage>
        <taxon>Bacteria</taxon>
        <taxon>Pseudomonadati</taxon>
        <taxon>Pseudomonadota</taxon>
        <taxon>Betaproteobacteria</taxon>
        <taxon>Burkholderiales</taxon>
        <taxon>Alcaligenaceae</taxon>
        <taxon>Achromobacter</taxon>
    </lineage>
</organism>
<evidence type="ECO:0008006" key="3">
    <source>
        <dbReference type="Google" id="ProtNLM"/>
    </source>
</evidence>
<dbReference type="EMBL" id="CADIJQ010000004">
    <property type="protein sequence ID" value="CAB3709893.1"/>
    <property type="molecule type" value="Genomic_DNA"/>
</dbReference>
<dbReference type="RefSeq" id="WP_175170215.1">
    <property type="nucleotide sequence ID" value="NZ_CADIJQ010000004.1"/>
</dbReference>
<reference evidence="1 2" key="1">
    <citation type="submission" date="2020-04" db="EMBL/GenBank/DDBJ databases">
        <authorList>
            <person name="De Canck E."/>
        </authorList>
    </citation>
    <scope>NUCLEOTIDE SEQUENCE [LARGE SCALE GENOMIC DNA]</scope>
    <source>
        <strain evidence="1 2">LMG 3441</strain>
    </source>
</reference>
<dbReference type="PANTHER" id="PTHR39323">
    <property type="entry name" value="BLR1149 PROTEIN"/>
    <property type="match status" value="1"/>
</dbReference>
<dbReference type="PANTHER" id="PTHR39323:SF1">
    <property type="entry name" value="BLR1149 PROTEIN"/>
    <property type="match status" value="1"/>
</dbReference>
<dbReference type="InterPro" id="IPR024173">
    <property type="entry name" value="Pesterase_MJ0037-like"/>
</dbReference>
<protein>
    <recommendedName>
        <fullName evidence="3">Calcineurin-like phosphoesterase domain-containing protein</fullName>
    </recommendedName>
</protein>
<dbReference type="AlphaFoldDB" id="A0A6S7A2Q6"/>
<sequence length="227" mass="24222">MPESREGALNIVLAGEAVVLLGERALFWPARSRLIIADLHLGKSHVFRRAGIAVPRGATQEDLQRLAALVLATAARELWIVGDVLHGPASQAAWRDAWLQWRQAHAALDVAVLTGNHDRALDGAALGMRELGEAQADGPFLFRHLPQPDSQGRHVIAGHVHPKTRIPGVPRSWPAFWMRPGITVLPAFSDFTGGHAVGWEPGAGLVACVEGAAVPLGRIPPDSPGSP</sequence>
<name>A0A6S7A2Q6_9BURK</name>
<dbReference type="InterPro" id="IPR029052">
    <property type="entry name" value="Metallo-depent_PP-like"/>
</dbReference>
<gene>
    <name evidence="1" type="ORF">LMG3441_03058</name>
</gene>
<dbReference type="PIRSF" id="PIRSF000887">
    <property type="entry name" value="Pesterase_MJ0037"/>
    <property type="match status" value="1"/>
</dbReference>
<proteinExistence type="predicted"/>
<dbReference type="InterPro" id="IPR026336">
    <property type="entry name" value="PdeM-like"/>
</dbReference>
<evidence type="ECO:0000313" key="2">
    <source>
        <dbReference type="Proteomes" id="UP000494269"/>
    </source>
</evidence>
<dbReference type="Proteomes" id="UP000494269">
    <property type="component" value="Unassembled WGS sequence"/>
</dbReference>
<dbReference type="SUPFAM" id="SSF56300">
    <property type="entry name" value="Metallo-dependent phosphatases"/>
    <property type="match status" value="1"/>
</dbReference>